<dbReference type="InterPro" id="IPR006549">
    <property type="entry name" value="HAD-SF_hydro_IIIA"/>
</dbReference>
<dbReference type="AlphaFoldDB" id="A0A0P6XAL5"/>
<evidence type="ECO:0000256" key="2">
    <source>
        <dbReference type="ARBA" id="ARBA00022723"/>
    </source>
</evidence>
<gene>
    <name evidence="5" type="ORF">ADM99_09305</name>
</gene>
<keyword evidence="3" id="KW-0378">Hydrolase</keyword>
<evidence type="ECO:0000256" key="4">
    <source>
        <dbReference type="ARBA" id="ARBA00022842"/>
    </source>
</evidence>
<dbReference type="Gene3D" id="1.10.150.240">
    <property type="entry name" value="Putative phosphatase, domain 2"/>
    <property type="match status" value="1"/>
</dbReference>
<dbReference type="InterPro" id="IPR023214">
    <property type="entry name" value="HAD_sf"/>
</dbReference>
<dbReference type="InterPro" id="IPR006439">
    <property type="entry name" value="HAD-SF_hydro_IA"/>
</dbReference>
<sequence length="250" mass="28191">MKNPNIDVIFFDLGSTLIYFDGYLPDVMAHAYQELAASLLESGFTLNKDVFLSEFLSRLEAYHSERETELTEFTTEQVLRIVLERQGLTGITSQQMRPHLARMYAVTQACWKIEEDTLDTLKILKNAGYRMGIISNAGDDWDVQVLVDNAGIRPFFDYINTSAAAGFRKPHPYIFQLAFQAMSVTPQRSVMVGDTLAADILGSKNLGMHNVWITRRVNKSAIHSHVDTILPDQTIATLSELPGLLETWPF</sequence>
<keyword evidence="2" id="KW-0479">Metal-binding</keyword>
<evidence type="ECO:0000313" key="5">
    <source>
        <dbReference type="EMBL" id="KPL71662.1"/>
    </source>
</evidence>
<dbReference type="EMBL" id="LGCK01000010">
    <property type="protein sequence ID" value="KPL71662.1"/>
    <property type="molecule type" value="Genomic_DNA"/>
</dbReference>
<dbReference type="GO" id="GO:0044281">
    <property type="term" value="P:small molecule metabolic process"/>
    <property type="evidence" value="ECO:0007669"/>
    <property type="project" value="UniProtKB-ARBA"/>
</dbReference>
<keyword evidence="4" id="KW-0460">Magnesium</keyword>
<dbReference type="Gene3D" id="3.40.50.1000">
    <property type="entry name" value="HAD superfamily/HAD-like"/>
    <property type="match status" value="1"/>
</dbReference>
<comment type="cofactor">
    <cofactor evidence="1">
        <name>Mg(2+)</name>
        <dbReference type="ChEBI" id="CHEBI:18420"/>
    </cofactor>
</comment>
<dbReference type="PRINTS" id="PR00413">
    <property type="entry name" value="HADHALOGNASE"/>
</dbReference>
<dbReference type="PANTHER" id="PTHR46470:SF2">
    <property type="entry name" value="GLYCERALDEHYDE 3-PHOSPHATE PHOSPHATASE"/>
    <property type="match status" value="1"/>
</dbReference>
<dbReference type="STRING" id="229920.ADM99_09305"/>
<dbReference type="PANTHER" id="PTHR46470">
    <property type="entry name" value="N-ACYLNEURAMINATE-9-PHOSPHATASE"/>
    <property type="match status" value="1"/>
</dbReference>
<evidence type="ECO:0008006" key="7">
    <source>
        <dbReference type="Google" id="ProtNLM"/>
    </source>
</evidence>
<accession>A0A0P6XAL5</accession>
<dbReference type="InterPro" id="IPR036412">
    <property type="entry name" value="HAD-like_sf"/>
</dbReference>
<evidence type="ECO:0000313" key="6">
    <source>
        <dbReference type="Proteomes" id="UP000050430"/>
    </source>
</evidence>
<dbReference type="SUPFAM" id="SSF56784">
    <property type="entry name" value="HAD-like"/>
    <property type="match status" value="1"/>
</dbReference>
<organism evidence="5 6">
    <name type="scientific">Leptolinea tardivitalis</name>
    <dbReference type="NCBI Taxonomy" id="229920"/>
    <lineage>
        <taxon>Bacteria</taxon>
        <taxon>Bacillati</taxon>
        <taxon>Chloroflexota</taxon>
        <taxon>Anaerolineae</taxon>
        <taxon>Anaerolineales</taxon>
        <taxon>Anaerolineaceae</taxon>
        <taxon>Leptolinea</taxon>
    </lineage>
</organism>
<dbReference type="RefSeq" id="WP_062420247.1">
    <property type="nucleotide sequence ID" value="NZ_BBYA01000001.1"/>
</dbReference>
<dbReference type="GO" id="GO:0016791">
    <property type="term" value="F:phosphatase activity"/>
    <property type="evidence" value="ECO:0007669"/>
    <property type="project" value="TreeGrafter"/>
</dbReference>
<keyword evidence="6" id="KW-1185">Reference proteome</keyword>
<evidence type="ECO:0000256" key="3">
    <source>
        <dbReference type="ARBA" id="ARBA00022801"/>
    </source>
</evidence>
<reference evidence="5 6" key="1">
    <citation type="submission" date="2015-07" db="EMBL/GenBank/DDBJ databases">
        <title>Genome sequence of Leptolinea tardivitalis DSM 16556.</title>
        <authorList>
            <person name="Hemp J."/>
            <person name="Ward L.M."/>
            <person name="Pace L.A."/>
            <person name="Fischer W.W."/>
        </authorList>
    </citation>
    <scope>NUCLEOTIDE SEQUENCE [LARGE SCALE GENOMIC DNA]</scope>
    <source>
        <strain evidence="5 6">YMTK-2</strain>
    </source>
</reference>
<dbReference type="NCBIfam" id="TIGR01662">
    <property type="entry name" value="HAD-SF-IIIA"/>
    <property type="match status" value="1"/>
</dbReference>
<dbReference type="OrthoDB" id="9802350at2"/>
<dbReference type="NCBIfam" id="TIGR01549">
    <property type="entry name" value="HAD-SF-IA-v1"/>
    <property type="match status" value="1"/>
</dbReference>
<name>A0A0P6XAL5_9CHLR</name>
<protein>
    <recommendedName>
        <fullName evidence="7">Haloacid dehalogenase</fullName>
    </recommendedName>
</protein>
<dbReference type="Pfam" id="PF00702">
    <property type="entry name" value="Hydrolase"/>
    <property type="match status" value="1"/>
</dbReference>
<comment type="caution">
    <text evidence="5">The sequence shown here is derived from an EMBL/GenBank/DDBJ whole genome shotgun (WGS) entry which is preliminary data.</text>
</comment>
<dbReference type="SFLD" id="SFLDG01129">
    <property type="entry name" value="C1.5:_HAD__Beta-PGM__Phosphata"/>
    <property type="match status" value="1"/>
</dbReference>
<dbReference type="InterPro" id="IPR051400">
    <property type="entry name" value="HAD-like_hydrolase"/>
</dbReference>
<dbReference type="GO" id="GO:0046872">
    <property type="term" value="F:metal ion binding"/>
    <property type="evidence" value="ECO:0007669"/>
    <property type="project" value="UniProtKB-KW"/>
</dbReference>
<dbReference type="InterPro" id="IPR023198">
    <property type="entry name" value="PGP-like_dom2"/>
</dbReference>
<evidence type="ECO:0000256" key="1">
    <source>
        <dbReference type="ARBA" id="ARBA00001946"/>
    </source>
</evidence>
<dbReference type="SFLD" id="SFLDS00003">
    <property type="entry name" value="Haloacid_Dehalogenase"/>
    <property type="match status" value="1"/>
</dbReference>
<proteinExistence type="predicted"/>
<dbReference type="Proteomes" id="UP000050430">
    <property type="component" value="Unassembled WGS sequence"/>
</dbReference>